<feature type="compositionally biased region" description="Basic residues" evidence="1">
    <location>
        <begin position="76"/>
        <end position="91"/>
    </location>
</feature>
<sequence length="103" mass="11803">YKMNIFCKETQAHLQLHPHLNETTEKGESPPLITPELWMRDCRSESPDSDRSASPPIPAQPPRAPKNPPPPPVTSHFRRRPPPRMRRHRQRPLAPPPLPPPPL</sequence>
<dbReference type="InParanoid" id="A0A482WPS5"/>
<keyword evidence="3" id="KW-1185">Reference proteome</keyword>
<proteinExistence type="predicted"/>
<feature type="non-terminal residue" evidence="2">
    <location>
        <position position="103"/>
    </location>
</feature>
<evidence type="ECO:0000313" key="3">
    <source>
        <dbReference type="Proteomes" id="UP000291343"/>
    </source>
</evidence>
<evidence type="ECO:0000256" key="1">
    <source>
        <dbReference type="SAM" id="MobiDB-lite"/>
    </source>
</evidence>
<accession>A0A482WPS5</accession>
<dbReference type="OrthoDB" id="6250723at2759"/>
<dbReference type="InterPro" id="IPR026092">
    <property type="entry name" value="RAI2/SOBP"/>
</dbReference>
<gene>
    <name evidence="2" type="ORF">LSTR_LSTR016798</name>
</gene>
<name>A0A482WPS5_LAOST</name>
<dbReference type="AlphaFoldDB" id="A0A482WPS5"/>
<evidence type="ECO:0000313" key="2">
    <source>
        <dbReference type="EMBL" id="RZF35286.1"/>
    </source>
</evidence>
<feature type="compositionally biased region" description="Pro residues" evidence="1">
    <location>
        <begin position="93"/>
        <end position="103"/>
    </location>
</feature>
<feature type="compositionally biased region" description="Pro residues" evidence="1">
    <location>
        <begin position="55"/>
        <end position="73"/>
    </location>
</feature>
<dbReference type="Proteomes" id="UP000291343">
    <property type="component" value="Unassembled WGS sequence"/>
</dbReference>
<comment type="caution">
    <text evidence="2">The sequence shown here is derived from an EMBL/GenBank/DDBJ whole genome shotgun (WGS) entry which is preliminary data.</text>
</comment>
<feature type="region of interest" description="Disordered" evidence="1">
    <location>
        <begin position="40"/>
        <end position="103"/>
    </location>
</feature>
<dbReference type="EMBL" id="QKKF02028972">
    <property type="protein sequence ID" value="RZF35286.1"/>
    <property type="molecule type" value="Genomic_DNA"/>
</dbReference>
<feature type="non-terminal residue" evidence="2">
    <location>
        <position position="1"/>
    </location>
</feature>
<reference evidence="2 3" key="1">
    <citation type="journal article" date="2017" name="Gigascience">
        <title>Genome sequence of the small brown planthopper, Laodelphax striatellus.</title>
        <authorList>
            <person name="Zhu J."/>
            <person name="Jiang F."/>
            <person name="Wang X."/>
            <person name="Yang P."/>
            <person name="Bao Y."/>
            <person name="Zhao W."/>
            <person name="Wang W."/>
            <person name="Lu H."/>
            <person name="Wang Q."/>
            <person name="Cui N."/>
            <person name="Li J."/>
            <person name="Chen X."/>
            <person name="Luo L."/>
            <person name="Yu J."/>
            <person name="Kang L."/>
            <person name="Cui F."/>
        </authorList>
    </citation>
    <scope>NUCLEOTIDE SEQUENCE [LARGE SCALE GENOMIC DNA]</scope>
    <source>
        <strain evidence="2">Lst14</strain>
    </source>
</reference>
<dbReference type="STRING" id="195883.A0A482WPS5"/>
<organism evidence="2 3">
    <name type="scientific">Laodelphax striatellus</name>
    <name type="common">Small brown planthopper</name>
    <name type="synonym">Delphax striatella</name>
    <dbReference type="NCBI Taxonomy" id="195883"/>
    <lineage>
        <taxon>Eukaryota</taxon>
        <taxon>Metazoa</taxon>
        <taxon>Ecdysozoa</taxon>
        <taxon>Arthropoda</taxon>
        <taxon>Hexapoda</taxon>
        <taxon>Insecta</taxon>
        <taxon>Pterygota</taxon>
        <taxon>Neoptera</taxon>
        <taxon>Paraneoptera</taxon>
        <taxon>Hemiptera</taxon>
        <taxon>Auchenorrhyncha</taxon>
        <taxon>Fulgoroidea</taxon>
        <taxon>Delphacidae</taxon>
        <taxon>Criomorphinae</taxon>
        <taxon>Laodelphax</taxon>
    </lineage>
</organism>
<dbReference type="Pfam" id="PF15279">
    <property type="entry name" value="SOBP"/>
    <property type="match status" value="1"/>
</dbReference>
<protein>
    <submittedName>
        <fullName evidence="2">Uncharacterized protein</fullName>
    </submittedName>
</protein>
<feature type="compositionally biased region" description="Basic and acidic residues" evidence="1">
    <location>
        <begin position="40"/>
        <end position="51"/>
    </location>
</feature>